<keyword evidence="2" id="KW-1185">Reference proteome</keyword>
<dbReference type="AlphaFoldDB" id="A0A1H8CXS2"/>
<organism evidence="1 2">
    <name type="scientific">Hydrogenoanaerobacterium saccharovorans</name>
    <dbReference type="NCBI Taxonomy" id="474960"/>
    <lineage>
        <taxon>Bacteria</taxon>
        <taxon>Bacillati</taxon>
        <taxon>Bacillota</taxon>
        <taxon>Clostridia</taxon>
        <taxon>Eubacteriales</taxon>
        <taxon>Oscillospiraceae</taxon>
        <taxon>Hydrogenoanaerobacterium</taxon>
    </lineage>
</organism>
<gene>
    <name evidence="1" type="ORF">SAMN05216180_2396</name>
</gene>
<protein>
    <recommendedName>
        <fullName evidence="3">Ribbon-helix-helix protein, copG family</fullName>
    </recommendedName>
</protein>
<name>A0A1H8CXS2_9FIRM</name>
<accession>A0A1H8CXS2</accession>
<dbReference type="STRING" id="474960.SAMN05216180_2396"/>
<evidence type="ECO:0000313" key="2">
    <source>
        <dbReference type="Proteomes" id="UP000199158"/>
    </source>
</evidence>
<dbReference type="RefSeq" id="WP_092755466.1">
    <property type="nucleotide sequence ID" value="NZ_FOCG01000002.1"/>
</dbReference>
<dbReference type="EMBL" id="FOCG01000002">
    <property type="protein sequence ID" value="SEM99806.1"/>
    <property type="molecule type" value="Genomic_DNA"/>
</dbReference>
<proteinExistence type="predicted"/>
<dbReference type="Proteomes" id="UP000199158">
    <property type="component" value="Unassembled WGS sequence"/>
</dbReference>
<reference evidence="1 2" key="1">
    <citation type="submission" date="2016-10" db="EMBL/GenBank/DDBJ databases">
        <authorList>
            <person name="de Groot N.N."/>
        </authorList>
    </citation>
    <scope>NUCLEOTIDE SEQUENCE [LARGE SCALE GENOMIC DNA]</scope>
    <source>
        <strain evidence="1 2">CGMCC 1.5070</strain>
    </source>
</reference>
<sequence>MNKKPKVLKTKISLDVTDEVNEQLEKMAVQNIKGANKAEVVRNLINEGLAIEGLKNQEQIIRRIIRQEIDNKMDGYMNRIVSICVKGSITSSAAYFLSALALSDFVRPELQANFDQAVKHAKQMAVSYVGLQDDTVEDYLAAGLQKIRRNLNKGGTGYNE</sequence>
<evidence type="ECO:0008006" key="3">
    <source>
        <dbReference type="Google" id="ProtNLM"/>
    </source>
</evidence>
<evidence type="ECO:0000313" key="1">
    <source>
        <dbReference type="EMBL" id="SEM99806.1"/>
    </source>
</evidence>